<keyword evidence="11 12" id="KW-0998">Cell outer membrane</keyword>
<evidence type="ECO:0000256" key="6">
    <source>
        <dbReference type="ARBA" id="ARBA00022729"/>
    </source>
</evidence>
<keyword evidence="9 14" id="KW-0798">TonB box</keyword>
<dbReference type="InterPro" id="IPR012910">
    <property type="entry name" value="Plug_dom"/>
</dbReference>
<evidence type="ECO:0000256" key="11">
    <source>
        <dbReference type="ARBA" id="ARBA00023237"/>
    </source>
</evidence>
<accession>A0A4Q6XZZ7</accession>
<evidence type="ECO:0000313" key="17">
    <source>
        <dbReference type="EMBL" id="RZF63472.1"/>
    </source>
</evidence>
<evidence type="ECO:0000256" key="5">
    <source>
        <dbReference type="ARBA" id="ARBA00022692"/>
    </source>
</evidence>
<comment type="caution">
    <text evidence="17">The sequence shown here is derived from an EMBL/GenBank/DDBJ whole genome shotgun (WGS) entry which is preliminary data.</text>
</comment>
<name>A0A4Q6XZZ7_9SPHN</name>
<evidence type="ECO:0000256" key="13">
    <source>
        <dbReference type="PROSITE-ProRule" id="PRU10144"/>
    </source>
</evidence>
<feature type="domain" description="TonB-dependent receptor plug" evidence="16">
    <location>
        <begin position="44"/>
        <end position="150"/>
    </location>
</feature>
<keyword evidence="5 12" id="KW-0812">Transmembrane</keyword>
<dbReference type="PROSITE" id="PS52016">
    <property type="entry name" value="TONB_DEPENDENT_REC_3"/>
    <property type="match status" value="1"/>
</dbReference>
<evidence type="ECO:0000256" key="4">
    <source>
        <dbReference type="ARBA" id="ARBA00022496"/>
    </source>
</evidence>
<dbReference type="EMBL" id="SGIS01000026">
    <property type="protein sequence ID" value="RZF63472.1"/>
    <property type="molecule type" value="Genomic_DNA"/>
</dbReference>
<comment type="subcellular location">
    <subcellularLocation>
        <location evidence="1 12">Cell outer membrane</location>
        <topology evidence="1 12">Multi-pass membrane protein</topology>
    </subcellularLocation>
</comment>
<evidence type="ECO:0000256" key="2">
    <source>
        <dbReference type="ARBA" id="ARBA00022448"/>
    </source>
</evidence>
<evidence type="ECO:0000259" key="16">
    <source>
        <dbReference type="Pfam" id="PF07715"/>
    </source>
</evidence>
<keyword evidence="17" id="KW-0675">Receptor</keyword>
<evidence type="ECO:0000256" key="3">
    <source>
        <dbReference type="ARBA" id="ARBA00022452"/>
    </source>
</evidence>
<evidence type="ECO:0000256" key="12">
    <source>
        <dbReference type="PROSITE-ProRule" id="PRU01360"/>
    </source>
</evidence>
<dbReference type="SUPFAM" id="SSF56935">
    <property type="entry name" value="Porins"/>
    <property type="match status" value="1"/>
</dbReference>
<dbReference type="InterPro" id="IPR036942">
    <property type="entry name" value="Beta-barrel_TonB_sf"/>
</dbReference>
<evidence type="ECO:0000256" key="1">
    <source>
        <dbReference type="ARBA" id="ARBA00004571"/>
    </source>
</evidence>
<evidence type="ECO:0000313" key="18">
    <source>
        <dbReference type="Proteomes" id="UP000292085"/>
    </source>
</evidence>
<evidence type="ECO:0000256" key="7">
    <source>
        <dbReference type="ARBA" id="ARBA00023004"/>
    </source>
</evidence>
<dbReference type="GO" id="GO:0009279">
    <property type="term" value="C:cell outer membrane"/>
    <property type="evidence" value="ECO:0007669"/>
    <property type="project" value="UniProtKB-SubCell"/>
</dbReference>
<proteinExistence type="inferred from homology"/>
<dbReference type="PANTHER" id="PTHR32552">
    <property type="entry name" value="FERRICHROME IRON RECEPTOR-RELATED"/>
    <property type="match status" value="1"/>
</dbReference>
<reference evidence="17 18" key="1">
    <citation type="submission" date="2019-02" db="EMBL/GenBank/DDBJ databases">
        <authorList>
            <person name="Li Y."/>
        </authorList>
    </citation>
    <scope>NUCLEOTIDE SEQUENCE [LARGE SCALE GENOMIC DNA]</scope>
    <source>
        <strain evidence="17 18">3-7</strain>
    </source>
</reference>
<keyword evidence="3 12" id="KW-1134">Transmembrane beta strand</keyword>
<feature type="short sequence motif" description="TonB C-terminal box" evidence="13">
    <location>
        <begin position="772"/>
        <end position="789"/>
    </location>
</feature>
<protein>
    <submittedName>
        <fullName evidence="17">TonB-dependent receptor</fullName>
    </submittedName>
</protein>
<evidence type="ECO:0000256" key="14">
    <source>
        <dbReference type="RuleBase" id="RU003357"/>
    </source>
</evidence>
<dbReference type="Pfam" id="PF07715">
    <property type="entry name" value="Plug"/>
    <property type="match status" value="1"/>
</dbReference>
<keyword evidence="2 12" id="KW-0813">Transport</keyword>
<feature type="domain" description="TonB-dependent receptor-like beta-barrel" evidence="15">
    <location>
        <begin position="274"/>
        <end position="752"/>
    </location>
</feature>
<evidence type="ECO:0000256" key="9">
    <source>
        <dbReference type="ARBA" id="ARBA00023077"/>
    </source>
</evidence>
<dbReference type="PROSITE" id="PS01156">
    <property type="entry name" value="TONB_DEPENDENT_REC_2"/>
    <property type="match status" value="1"/>
</dbReference>
<dbReference type="Gene3D" id="2.40.170.20">
    <property type="entry name" value="TonB-dependent receptor, beta-barrel domain"/>
    <property type="match status" value="1"/>
</dbReference>
<dbReference type="InterPro" id="IPR039426">
    <property type="entry name" value="TonB-dep_rcpt-like"/>
</dbReference>
<keyword evidence="8" id="KW-0406">Ion transport</keyword>
<organism evidence="17 18">
    <name type="scientific">Sphingomonas populi</name>
    <dbReference type="NCBI Taxonomy" id="2484750"/>
    <lineage>
        <taxon>Bacteria</taxon>
        <taxon>Pseudomonadati</taxon>
        <taxon>Pseudomonadota</taxon>
        <taxon>Alphaproteobacteria</taxon>
        <taxon>Sphingomonadales</taxon>
        <taxon>Sphingomonadaceae</taxon>
        <taxon>Sphingomonas</taxon>
    </lineage>
</organism>
<gene>
    <name evidence="17" type="ORF">EWE75_16160</name>
</gene>
<dbReference type="OrthoDB" id="7510666at2"/>
<dbReference type="InterPro" id="IPR000531">
    <property type="entry name" value="Beta-barrel_TonB"/>
</dbReference>
<dbReference type="Proteomes" id="UP000292085">
    <property type="component" value="Unassembled WGS sequence"/>
</dbReference>
<keyword evidence="6" id="KW-0732">Signal</keyword>
<keyword evidence="10 12" id="KW-0472">Membrane</keyword>
<dbReference type="InterPro" id="IPR010917">
    <property type="entry name" value="TonB_rcpt_CS"/>
</dbReference>
<evidence type="ECO:0000256" key="8">
    <source>
        <dbReference type="ARBA" id="ARBA00023065"/>
    </source>
</evidence>
<keyword evidence="4" id="KW-0410">Iron transport</keyword>
<keyword evidence="7" id="KW-0408">Iron</keyword>
<dbReference type="PANTHER" id="PTHR32552:SF81">
    <property type="entry name" value="TONB-DEPENDENT OUTER MEMBRANE RECEPTOR"/>
    <property type="match status" value="1"/>
</dbReference>
<evidence type="ECO:0000256" key="10">
    <source>
        <dbReference type="ARBA" id="ARBA00023136"/>
    </source>
</evidence>
<evidence type="ECO:0000259" key="15">
    <source>
        <dbReference type="Pfam" id="PF00593"/>
    </source>
</evidence>
<dbReference type="GO" id="GO:0006826">
    <property type="term" value="P:iron ion transport"/>
    <property type="evidence" value="ECO:0007669"/>
    <property type="project" value="UniProtKB-KW"/>
</dbReference>
<comment type="similarity">
    <text evidence="12 14">Belongs to the TonB-dependent receptor family.</text>
</comment>
<dbReference type="Pfam" id="PF00593">
    <property type="entry name" value="TonB_dep_Rec_b-barrel"/>
    <property type="match status" value="1"/>
</dbReference>
<dbReference type="AlphaFoldDB" id="A0A4Q6XZZ7"/>
<sequence length="789" mass="84734">MSLACPAMAQENPANAQASRTELKVDTAKTEDIIVTARRRDERLQDVPVSVTALSAGALERSTVQDLRSINVLTPGLTFSNEGGAGNATLSLRGIGQIPLGEGTPGVVIYVNNMALPPDGSNLPTYDIASIQVLKGPQGTLFGKNTLGGAVLVSSKAPDYKFGGYAQATYGRFDYREFEGAINIPIVDGKVALRVAGQIRRQDPRNFTFDSGPGYDNIHQNSARVTLLLQPIDNLKSTTIAEYHKTDQLASGPYLLRQNFPFAAIFGPGLGGALDTQVQLQLANQRRNPRGSYDDGLNGSTSYTQSKSIINDTSYNMGKFTLRNIFGYREIQSLEGGNTGAVGGLTVPAGPGGASIPFTLFNGISGSDRQYLTNETQILGTFDRFNFIAGFYYNNDKPHGRGGALFTAFSIGGVPAPAVTSQVQNKNTAVYGQVGFKITDKLTLNVGGRYSWDKSSACGGNVPGVVRWATDEECRAVAARNDPNDGVGTIDNNSHQPSYTVGLDYKVTPDWLLYAQHRRGFRAANVNTPRFETWYTTCAGTPVPGGTCFDLRPFQKTGVEKLQDFELGSKLTFELGGARGRWNMAAFYTKYKNALQFLNTQTLLSAPPGLGVPDAPNKGSVGINAADETIWGVEAEFSISPTPNFNVSFNGAYTHVSVDGVTLPANFPAAIFSAQDVNRFAPSFSGTFSSSWTLPVHPLNGDLVLNGDVFMTADFGGQGGEKMPGYNLANARLDWKNISGSGLDVGVFVKNLTNEFYASGTLVLLKFFPTSSVYLGPPRTWGVTGRYHF</sequence>
<keyword evidence="18" id="KW-1185">Reference proteome</keyword>